<accession>E6PZ27</accession>
<feature type="compositionally biased region" description="Basic and acidic residues" evidence="1">
    <location>
        <begin position="65"/>
        <end position="75"/>
    </location>
</feature>
<evidence type="ECO:0000313" key="2">
    <source>
        <dbReference type="EMBL" id="CBI00186.1"/>
    </source>
</evidence>
<sequence>MDGIVDVDKELFDDAGGFGFDFDLSDRGDLAGSYDRAGNVAALHLGELVGVYFCAGSEILQSDARSDNERCDKNADPNPEPSFFSCCRHRGPPGTNGKSN</sequence>
<protein>
    <submittedName>
        <fullName evidence="2">Uncharacterized protein</fullName>
    </submittedName>
</protein>
<comment type="caution">
    <text evidence="2">The sequence shown here is derived from an EMBL/GenBank/DDBJ whole genome shotgun (WGS) entry which is preliminary data.</text>
</comment>
<gene>
    <name evidence="2" type="ORF">CARN3_1183</name>
</gene>
<name>E6PZ27_9ZZZZ</name>
<dbReference type="AlphaFoldDB" id="E6PZ27"/>
<evidence type="ECO:0000256" key="1">
    <source>
        <dbReference type="SAM" id="MobiDB-lite"/>
    </source>
</evidence>
<dbReference type="EMBL" id="CABN01000101">
    <property type="protein sequence ID" value="CBI00186.1"/>
    <property type="molecule type" value="Genomic_DNA"/>
</dbReference>
<proteinExistence type="predicted"/>
<reference evidence="2" key="1">
    <citation type="submission" date="2009-10" db="EMBL/GenBank/DDBJ databases">
        <title>Diversity of trophic interactions inside an arsenic-rich microbial ecosystem.</title>
        <authorList>
            <person name="Bertin P.N."/>
            <person name="Heinrich-Salmeron A."/>
            <person name="Pelletier E."/>
            <person name="Goulhen-Chollet F."/>
            <person name="Arsene-Ploetze F."/>
            <person name="Gallien S."/>
            <person name="Calteau A."/>
            <person name="Vallenet D."/>
            <person name="Casiot C."/>
            <person name="Chane-Woon-Ming B."/>
            <person name="Giloteaux L."/>
            <person name="Barakat M."/>
            <person name="Bonnefoy V."/>
            <person name="Bruneel O."/>
            <person name="Chandler M."/>
            <person name="Cleiss J."/>
            <person name="Duran R."/>
            <person name="Elbaz-Poulichet F."/>
            <person name="Fonknechten N."/>
            <person name="Lauga B."/>
            <person name="Mornico D."/>
            <person name="Ortet P."/>
            <person name="Schaeffer C."/>
            <person name="Siguier P."/>
            <person name="Alexander Thil Smith A."/>
            <person name="Van Dorsselaer A."/>
            <person name="Weissenbach J."/>
            <person name="Medigue C."/>
            <person name="Le Paslier D."/>
        </authorList>
    </citation>
    <scope>NUCLEOTIDE SEQUENCE</scope>
</reference>
<organism evidence="2">
    <name type="scientific">mine drainage metagenome</name>
    <dbReference type="NCBI Taxonomy" id="410659"/>
    <lineage>
        <taxon>unclassified sequences</taxon>
        <taxon>metagenomes</taxon>
        <taxon>ecological metagenomes</taxon>
    </lineage>
</organism>
<feature type="region of interest" description="Disordered" evidence="1">
    <location>
        <begin position="65"/>
        <end position="100"/>
    </location>
</feature>